<protein>
    <submittedName>
        <fullName evidence="3">4-oxalomesaconate tautomerase</fullName>
    </submittedName>
</protein>
<dbReference type="EMBL" id="CP011807">
    <property type="protein sequence ID" value="AKM30778.1"/>
    <property type="molecule type" value="Genomic_DNA"/>
</dbReference>
<evidence type="ECO:0000256" key="2">
    <source>
        <dbReference type="ARBA" id="ARBA00023235"/>
    </source>
</evidence>
<dbReference type="RefSeq" id="WP_047906606.1">
    <property type="nucleotide sequence ID" value="NZ_CP011807.3"/>
</dbReference>
<evidence type="ECO:0000313" key="4">
    <source>
        <dbReference type="Proteomes" id="UP000035651"/>
    </source>
</evidence>
<keyword evidence="4" id="KW-1185">Reference proteome</keyword>
<dbReference type="PATRIC" id="fig|656179.3.peg.2698"/>
<dbReference type="PANTHER" id="PTHR43709">
    <property type="entry name" value="ACONITATE ISOMERASE-RELATED"/>
    <property type="match status" value="1"/>
</dbReference>
<dbReference type="KEGG" id="pfg:AB870_12675"/>
<dbReference type="AlphaFoldDB" id="A0A0H3WVZ3"/>
<comment type="similarity">
    <text evidence="1">Belongs to the PrpF family.</text>
</comment>
<dbReference type="OrthoDB" id="9779763at2"/>
<dbReference type="InterPro" id="IPR007400">
    <property type="entry name" value="PrpF-like"/>
</dbReference>
<organism evidence="3 4">
    <name type="scientific">Pandoraea faecigallinarum</name>
    <dbReference type="NCBI Taxonomy" id="656179"/>
    <lineage>
        <taxon>Bacteria</taxon>
        <taxon>Pseudomonadati</taxon>
        <taxon>Pseudomonadota</taxon>
        <taxon>Betaproteobacteria</taxon>
        <taxon>Burkholderiales</taxon>
        <taxon>Burkholderiaceae</taxon>
        <taxon>Pandoraea</taxon>
    </lineage>
</organism>
<dbReference type="Gene3D" id="3.10.310.10">
    <property type="entry name" value="Diaminopimelate Epimerase, Chain A, domain 1"/>
    <property type="match status" value="2"/>
</dbReference>
<keyword evidence="2" id="KW-0413">Isomerase</keyword>
<dbReference type="GO" id="GO:0016853">
    <property type="term" value="F:isomerase activity"/>
    <property type="evidence" value="ECO:0007669"/>
    <property type="project" value="UniProtKB-KW"/>
</dbReference>
<dbReference type="InterPro" id="IPR047687">
    <property type="entry name" value="OMA_tautomer-like"/>
</dbReference>
<evidence type="ECO:0000313" key="3">
    <source>
        <dbReference type="EMBL" id="AKM30778.1"/>
    </source>
</evidence>
<name>A0A0H3WVZ3_9BURK</name>
<reference evidence="3" key="1">
    <citation type="submission" date="2016-06" db="EMBL/GenBank/DDBJ databases">
        <title>Complete Genome Sequence of Pandoraea faecigallinarum DSM-23572.</title>
        <authorList>
            <person name="Yong D."/>
            <person name="Ee R."/>
            <person name="Lim Y.-L."/>
            <person name="Yin W.-F."/>
            <person name="Chan K.-G."/>
        </authorList>
    </citation>
    <scope>NUCLEOTIDE SEQUENCE</scope>
    <source>
        <strain evidence="3">DSM 23572</strain>
    </source>
</reference>
<dbReference type="NCBIfam" id="NF033377">
    <property type="entry name" value="OMA_tautomer"/>
    <property type="match status" value="1"/>
</dbReference>
<dbReference type="STRING" id="656179.AB870_12675"/>
<dbReference type="PANTHER" id="PTHR43709:SF3">
    <property type="entry name" value="ISOMERASE YBHH-RELATED"/>
    <property type="match status" value="1"/>
</dbReference>
<dbReference type="Pfam" id="PF04303">
    <property type="entry name" value="PrpF"/>
    <property type="match status" value="1"/>
</dbReference>
<proteinExistence type="inferred from homology"/>
<sequence>MTHSQTRIRAAVMRGGTSKGLYFLAEDLPANAATRDAVLLAAMGSPDARQIDGMGGANPLTSKVAIVSRATRPDADVDYLFAQVVVDEARVDYGQNCGNLLAGVGPFAIERGLVAATGDVTDVGIHMVNTGQVAVATVQTPGGLVKYDGDVAIDGVPGTAAPIPLMFRDTAGSSCGALFPTGQRQDVVSGVTVTCIDNGMPLVIMRAADLGCTGTESCDALESGAQFGAMRETIEAIRLAVGPRMNLGDVRSRTVPKMCLVAPPQAGGALATRCFIPHRCHSSIGVLAAVSVATAAALPGTVCHEMAVVPHGDAPLLAIEHPTGEFTVRLALGVDGQGATEVAGAGLLRTARWLFDGDVCIPRRVWAQGEMA</sequence>
<gene>
    <name evidence="3" type="ORF">AB870_12675</name>
</gene>
<dbReference type="Proteomes" id="UP000035651">
    <property type="component" value="Chromosome"/>
</dbReference>
<dbReference type="SUPFAM" id="SSF54506">
    <property type="entry name" value="Diaminopimelate epimerase-like"/>
    <property type="match status" value="2"/>
</dbReference>
<accession>A0A0H3WVZ3</accession>
<evidence type="ECO:0000256" key="1">
    <source>
        <dbReference type="ARBA" id="ARBA00007673"/>
    </source>
</evidence>